<evidence type="ECO:0000256" key="11">
    <source>
        <dbReference type="ARBA" id="ARBA00022989"/>
    </source>
</evidence>
<feature type="transmembrane region" description="Helical" evidence="16">
    <location>
        <begin position="1474"/>
        <end position="1492"/>
    </location>
</feature>
<evidence type="ECO:0000256" key="6">
    <source>
        <dbReference type="ARBA" id="ARBA00022692"/>
    </source>
</evidence>
<dbReference type="FunFam" id="3.30.40.10:FF:000287">
    <property type="entry name" value="RING finger membrane protein"/>
    <property type="match status" value="1"/>
</dbReference>
<feature type="transmembrane region" description="Helical" evidence="16">
    <location>
        <begin position="1079"/>
        <end position="1099"/>
    </location>
</feature>
<dbReference type="InterPro" id="IPR056521">
    <property type="entry name" value="MARCHF6-like_C"/>
</dbReference>
<accession>A0A1X7RMH2</accession>
<feature type="compositionally biased region" description="Basic and acidic residues" evidence="15">
    <location>
        <begin position="26"/>
        <end position="37"/>
    </location>
</feature>
<dbReference type="GO" id="GO:0061630">
    <property type="term" value="F:ubiquitin protein ligase activity"/>
    <property type="evidence" value="ECO:0007669"/>
    <property type="project" value="UniProtKB-EC"/>
</dbReference>
<evidence type="ECO:0000256" key="9">
    <source>
        <dbReference type="ARBA" id="ARBA00022786"/>
    </source>
</evidence>
<feature type="region of interest" description="Disordered" evidence="15">
    <location>
        <begin position="460"/>
        <end position="496"/>
    </location>
</feature>
<feature type="transmembrane region" description="Helical" evidence="16">
    <location>
        <begin position="1682"/>
        <end position="1709"/>
    </location>
</feature>
<dbReference type="EMBL" id="LT853694">
    <property type="protein sequence ID" value="SMQ48644.1"/>
    <property type="molecule type" value="Genomic_DNA"/>
</dbReference>
<dbReference type="InterPro" id="IPR013083">
    <property type="entry name" value="Znf_RING/FYVE/PHD"/>
</dbReference>
<dbReference type="PANTHER" id="PTHR13145">
    <property type="entry name" value="SSM4 PROTEIN"/>
    <property type="match status" value="1"/>
</dbReference>
<dbReference type="EC" id="2.3.2.27" evidence="4"/>
<dbReference type="PROSITE" id="PS50089">
    <property type="entry name" value="ZF_RING_2"/>
    <property type="match status" value="1"/>
</dbReference>
<dbReference type="GO" id="GO:0008270">
    <property type="term" value="F:zinc ion binding"/>
    <property type="evidence" value="ECO:0007669"/>
    <property type="project" value="UniProtKB-KW"/>
</dbReference>
<dbReference type="InterPro" id="IPR001841">
    <property type="entry name" value="Znf_RING"/>
</dbReference>
<keyword evidence="8 13" id="KW-0863">Zinc-finger</keyword>
<evidence type="ECO:0000256" key="1">
    <source>
        <dbReference type="ARBA" id="ARBA00000900"/>
    </source>
</evidence>
<comment type="catalytic activity">
    <reaction evidence="1">
        <text>S-ubiquitinyl-[E2 ubiquitin-conjugating enzyme]-L-cysteine + [acceptor protein]-L-lysine = [E2 ubiquitin-conjugating enzyme]-L-cysteine + N(6)-ubiquitinyl-[acceptor protein]-L-lysine.</text>
        <dbReference type="EC" id="2.3.2.27"/>
    </reaction>
</comment>
<feature type="domain" description="RING-CH-type" evidence="18">
    <location>
        <begin position="36"/>
        <end position="97"/>
    </location>
</feature>
<evidence type="ECO:0000256" key="14">
    <source>
        <dbReference type="SAM" id="Coils"/>
    </source>
</evidence>
<dbReference type="GO" id="GO:0036503">
    <property type="term" value="P:ERAD pathway"/>
    <property type="evidence" value="ECO:0007669"/>
    <property type="project" value="TreeGrafter"/>
</dbReference>
<keyword evidence="12 16" id="KW-0472">Membrane</keyword>
<dbReference type="Proteomes" id="UP000215127">
    <property type="component" value="Chromosome 3"/>
</dbReference>
<evidence type="ECO:0000256" key="7">
    <source>
        <dbReference type="ARBA" id="ARBA00022723"/>
    </source>
</evidence>
<feature type="transmembrane region" description="Helical" evidence="16">
    <location>
        <begin position="1235"/>
        <end position="1258"/>
    </location>
</feature>
<evidence type="ECO:0000256" key="10">
    <source>
        <dbReference type="ARBA" id="ARBA00022833"/>
    </source>
</evidence>
<keyword evidence="10" id="KW-0862">Zinc</keyword>
<evidence type="ECO:0000313" key="19">
    <source>
        <dbReference type="EMBL" id="SMQ48644.1"/>
    </source>
</evidence>
<feature type="region of interest" description="Disordered" evidence="15">
    <location>
        <begin position="1"/>
        <end position="42"/>
    </location>
</feature>
<dbReference type="SUPFAM" id="SSF57850">
    <property type="entry name" value="RING/U-box"/>
    <property type="match status" value="1"/>
</dbReference>
<dbReference type="SMART" id="SM00744">
    <property type="entry name" value="RINGv"/>
    <property type="match status" value="1"/>
</dbReference>
<feature type="compositionally biased region" description="Low complexity" evidence="15">
    <location>
        <begin position="632"/>
        <end position="650"/>
    </location>
</feature>
<feature type="compositionally biased region" description="Polar residues" evidence="15">
    <location>
        <begin position="534"/>
        <end position="555"/>
    </location>
</feature>
<feature type="transmembrane region" description="Helical" evidence="16">
    <location>
        <begin position="1172"/>
        <end position="1194"/>
    </location>
</feature>
<dbReference type="InterPro" id="IPR011016">
    <property type="entry name" value="Znf_RING-CH"/>
</dbReference>
<proteinExistence type="predicted"/>
<keyword evidence="7" id="KW-0479">Metal-binding</keyword>
<evidence type="ECO:0000313" key="20">
    <source>
        <dbReference type="Proteomes" id="UP000215127"/>
    </source>
</evidence>
<feature type="transmembrane region" description="Helical" evidence="16">
    <location>
        <begin position="1126"/>
        <end position="1152"/>
    </location>
</feature>
<feature type="domain" description="RING-type" evidence="17">
    <location>
        <begin position="44"/>
        <end position="91"/>
    </location>
</feature>
<feature type="coiled-coil region" evidence="14">
    <location>
        <begin position="309"/>
        <end position="360"/>
    </location>
</feature>
<name>A0A1X7RMH2_ZYMT9</name>
<dbReference type="STRING" id="1276538.A0A1X7RMH2"/>
<evidence type="ECO:0000256" key="3">
    <source>
        <dbReference type="ARBA" id="ARBA00004906"/>
    </source>
</evidence>
<feature type="transmembrane region" description="Helical" evidence="16">
    <location>
        <begin position="1637"/>
        <end position="1655"/>
    </location>
</feature>
<feature type="compositionally biased region" description="Pro residues" evidence="15">
    <location>
        <begin position="1"/>
        <end position="12"/>
    </location>
</feature>
<gene>
    <name evidence="19" type="ORF">ZT3D7_G3794</name>
</gene>
<feature type="transmembrane region" description="Helical" evidence="16">
    <location>
        <begin position="1528"/>
        <end position="1550"/>
    </location>
</feature>
<keyword evidence="20" id="KW-1185">Reference proteome</keyword>
<evidence type="ECO:0000256" key="4">
    <source>
        <dbReference type="ARBA" id="ARBA00012483"/>
    </source>
</evidence>
<evidence type="ECO:0000256" key="8">
    <source>
        <dbReference type="ARBA" id="ARBA00022771"/>
    </source>
</evidence>
<comment type="subcellular location">
    <subcellularLocation>
        <location evidence="2">Membrane</location>
        <topology evidence="2">Multi-pass membrane protein</topology>
    </subcellularLocation>
</comment>
<comment type="pathway">
    <text evidence="3">Protein modification; protein ubiquitination.</text>
</comment>
<dbReference type="Gene3D" id="3.30.40.10">
    <property type="entry name" value="Zinc/RING finger domain, C3HC4 (zinc finger)"/>
    <property type="match status" value="1"/>
</dbReference>
<evidence type="ECO:0000256" key="15">
    <source>
        <dbReference type="SAM" id="MobiDB-lite"/>
    </source>
</evidence>
<feature type="transmembrane region" description="Helical" evidence="16">
    <location>
        <begin position="1278"/>
        <end position="1296"/>
    </location>
</feature>
<feature type="region of interest" description="Disordered" evidence="15">
    <location>
        <begin position="628"/>
        <end position="680"/>
    </location>
</feature>
<evidence type="ECO:0000256" key="16">
    <source>
        <dbReference type="SAM" id="Phobius"/>
    </source>
</evidence>
<evidence type="ECO:0000256" key="5">
    <source>
        <dbReference type="ARBA" id="ARBA00022679"/>
    </source>
</evidence>
<dbReference type="Pfam" id="PF23113">
    <property type="entry name" value="MARCHF6_C"/>
    <property type="match status" value="1"/>
</dbReference>
<evidence type="ECO:0000256" key="2">
    <source>
        <dbReference type="ARBA" id="ARBA00004141"/>
    </source>
</evidence>
<dbReference type="PANTHER" id="PTHR13145:SF0">
    <property type="entry name" value="E3 UBIQUITIN-PROTEIN LIGASE MARCHF6"/>
    <property type="match status" value="1"/>
</dbReference>
<evidence type="ECO:0000259" key="18">
    <source>
        <dbReference type="PROSITE" id="PS51292"/>
    </source>
</evidence>
<evidence type="ECO:0000259" key="17">
    <source>
        <dbReference type="PROSITE" id="PS50089"/>
    </source>
</evidence>
<feature type="transmembrane region" description="Helical" evidence="16">
    <location>
        <begin position="1431"/>
        <end position="1454"/>
    </location>
</feature>
<dbReference type="Pfam" id="PF12906">
    <property type="entry name" value="RINGv"/>
    <property type="match status" value="1"/>
</dbReference>
<keyword evidence="14" id="KW-0175">Coiled coil</keyword>
<organism evidence="19 20">
    <name type="scientific">Zymoseptoria tritici (strain ST99CH_3D7)</name>
    <dbReference type="NCBI Taxonomy" id="1276538"/>
    <lineage>
        <taxon>Eukaryota</taxon>
        <taxon>Fungi</taxon>
        <taxon>Dikarya</taxon>
        <taxon>Ascomycota</taxon>
        <taxon>Pezizomycotina</taxon>
        <taxon>Dothideomycetes</taxon>
        <taxon>Dothideomycetidae</taxon>
        <taxon>Mycosphaerellales</taxon>
        <taxon>Mycosphaerellaceae</taxon>
        <taxon>Zymoseptoria</taxon>
    </lineage>
</organism>
<protein>
    <recommendedName>
        <fullName evidence="4">RING-type E3 ubiquitin transferase</fullName>
        <ecNumber evidence="4">2.3.2.27</ecNumber>
    </recommendedName>
</protein>
<reference evidence="19 20" key="1">
    <citation type="submission" date="2016-06" db="EMBL/GenBank/DDBJ databases">
        <authorList>
            <person name="Kjaerup R.B."/>
            <person name="Dalgaard T.S."/>
            <person name="Juul-Madsen H.R."/>
        </authorList>
    </citation>
    <scope>NUCLEOTIDE SEQUENCE [LARGE SCALE GENOMIC DNA]</scope>
</reference>
<feature type="region of interest" description="Disordered" evidence="15">
    <location>
        <begin position="532"/>
        <end position="555"/>
    </location>
</feature>
<dbReference type="GO" id="GO:0005789">
    <property type="term" value="C:endoplasmic reticulum membrane"/>
    <property type="evidence" value="ECO:0007669"/>
    <property type="project" value="TreeGrafter"/>
</dbReference>
<sequence>MDEPLAQPPPLDSPDIMNDPAFAPPQRHDTTSSKHGSESGGETCRICRSEGTNEEPLFHPCKCSGSIKFVHQECLMEWLSHSHKKHCELCKTPFRFTKLYDANMPRSLPWTVFARRACIHAATLCVKTLRALMVGLVWLVFIPYTVRWSWRWMFWVADAGWEREPFLRDMQARDVAAQAQTEFNETGVVSQISKTIHMTWDQIWKAQAGTPLEQPTTDLKDMVSDAISSAPSNGTVNSTTPWSPQNDTSILSSWTYLSQTTSNEQVNRWILDVFEGQLITCVVITGFILIFLIREWVVQQQPLVNLDVVNVEQRERERLARETERLRAQTQLLDEGRARLHMLEERAHEIANDMDNSSAEHREYGILSEFVGWEQLAVEMDRANAHLRRDEEAGRTEFMEAATKVVREVRSAERSRVSVADLSEKMYWKLAFFTAEERFEWEGILVSELKRMDEQESIEPLLHQQESSQKSVEARTDVAESSSSGRPPMPTRDTSFRATQVQRILADADGLMVDSLLNNSSDALADAARAFGETVSQPEPSQDTGRSSPLTDDSWQHVSRPEAHQFKIKHVDVFQDNSDELPITNAGPDAKINIKRKGTAKTKTIVPEPKVDTAIDGKLISDAELSRRLGQPSGDAPASGAPSTAPAHSAVPALEQDGQASNPFHPEGPEPDQPESESLRDRVASVFREEFGLEEEDIQDLHPTGQGQIGHSAGPAVQPIITAHPATDSPTMLQRVYDWFWGDIHPADAQEPALPPVEERIGEGGDAQEAPFVPNENGALAIDDETQNNANEGQHNDPEVVQAAQAAGLDAEAVEDAEDLEGIFELIGFQGPIMGLFQTSCFCTVLVAGSVFGAVGLPYIWGKLVLSIIASPVLFLVQSPLRLASLVADTIIDLTLVSLGLMTYGAARLVDLIFAPIEIIWPGIDKYDHTPWILSRAKSTAVNAANRIFDLFLISEPVADVDVGWSRAYLSASVHAHASLTSLKDSVNAVVNYTGQTVTAAVDFIATGSLSVAWDSSMKALSHLTELPAKVMAGLDSAVRYIRPVIRAFSSLKTGALTFETTETAMDPSLAYWSTTDRGLAILTGYVALAVIAAIYVALDTPITSTPSGQRTEKVIRDSLRQAGGVLKVIFIISIEMLAFPLYCGLLLDFAFLPLFQADNVATRWASAVRAPATFCFVHWFIGTCYMFHFALFVSMCRKILRKGVLWFIRDPDDPTFHPVRDVLERNVTTQLRKIAFSALVYGALVILCLGGVIWSIGKLFNGIFPIHWISTEPILEFPFDLMLYNFLTPLLFKLFKPSNAVHSMYSWWLRKCARGLRLSHFLFDDRRKDEEGRHVRRSWVTFLALKKGDVENPSASAECQITQEGETPEVFFKRDGKYVLTPCNDQYRPPKPGEAFLHADDEDVYITDKEGKKHEHFAKIYVPPFFRLRVTLFMVCLWGFSAFTGLCATLVPLVFGRQIFNALLPSNVRINDIYAYSLGAYIICGVLFAAHKGRQGTQYLREKAQSLDLQALATVMTRYSTRAVKCAYVYGFLGVVLPLVFALVMQLYIVLPLHTYLSCTTSSGPASANEMAAALANATVVWTDNPNSNTSAYVDSFKKYAAELQNGTVTLPVTGPSATSYPISVVEHTVHLLADYALGLLYVRIAIRFILMAPTSRAAEAFRRITADGYLNPSPRLATRYFVLPCSLLAAVVLIGPLGIAGLGMQVAGTLGWQGGVRGALQTTIYRYSYPIVAGLGALFWAFGVVGSVVNKWRASVRDEVYLVGERLHNFGEGRPPVGSRSVVRKDR</sequence>
<keyword evidence="6 16" id="KW-0812">Transmembrane</keyword>
<keyword evidence="11 16" id="KW-1133">Transmembrane helix</keyword>
<dbReference type="CDD" id="cd16702">
    <property type="entry name" value="RING_CH-C4HC3_MARCH6"/>
    <property type="match status" value="1"/>
</dbReference>
<keyword evidence="5" id="KW-0808">Transferase</keyword>
<evidence type="ECO:0000256" key="13">
    <source>
        <dbReference type="PROSITE-ProRule" id="PRU00175"/>
    </source>
</evidence>
<dbReference type="PROSITE" id="PS51292">
    <property type="entry name" value="ZF_RING_CH"/>
    <property type="match status" value="1"/>
</dbReference>
<feature type="transmembrane region" description="Helical" evidence="16">
    <location>
        <begin position="1729"/>
        <end position="1751"/>
    </location>
</feature>
<evidence type="ECO:0000256" key="12">
    <source>
        <dbReference type="ARBA" id="ARBA00023136"/>
    </source>
</evidence>
<keyword evidence="9" id="KW-0833">Ubl conjugation pathway</keyword>